<keyword evidence="2" id="KW-1185">Reference proteome</keyword>
<name>A0A8S0WD16_CYCAE</name>
<dbReference type="AlphaFoldDB" id="A0A8S0WD16"/>
<comment type="caution">
    <text evidence="1">The sequence shown here is derived from an EMBL/GenBank/DDBJ whole genome shotgun (WGS) entry which is preliminary data.</text>
</comment>
<evidence type="ECO:0000313" key="1">
    <source>
        <dbReference type="EMBL" id="CAA7259473.1"/>
    </source>
</evidence>
<sequence>MPSIPIPPSIPLKLLPSIEMREIYSPDLLATATTTRRDFLALMDRLSQHLQTGSPVPAPNLDSPPRLALSLSAQLGAAACHPLLILLTRNSTTAVHSSVPHVYKGIPPFTANPLVTDWQSYLHP</sequence>
<evidence type="ECO:0000313" key="2">
    <source>
        <dbReference type="Proteomes" id="UP000467700"/>
    </source>
</evidence>
<dbReference type="EMBL" id="CACVBS010000024">
    <property type="protein sequence ID" value="CAA7259473.1"/>
    <property type="molecule type" value="Genomic_DNA"/>
</dbReference>
<organism evidence="1 2">
    <name type="scientific">Cyclocybe aegerita</name>
    <name type="common">Black poplar mushroom</name>
    <name type="synonym">Agrocybe aegerita</name>
    <dbReference type="NCBI Taxonomy" id="1973307"/>
    <lineage>
        <taxon>Eukaryota</taxon>
        <taxon>Fungi</taxon>
        <taxon>Dikarya</taxon>
        <taxon>Basidiomycota</taxon>
        <taxon>Agaricomycotina</taxon>
        <taxon>Agaricomycetes</taxon>
        <taxon>Agaricomycetidae</taxon>
        <taxon>Agaricales</taxon>
        <taxon>Agaricineae</taxon>
        <taxon>Bolbitiaceae</taxon>
        <taxon>Cyclocybe</taxon>
    </lineage>
</organism>
<accession>A0A8S0WD16</accession>
<protein>
    <submittedName>
        <fullName evidence="1">Uncharacterized protein</fullName>
    </submittedName>
</protein>
<proteinExistence type="predicted"/>
<gene>
    <name evidence="1" type="ORF">AAE3_LOCUS1663</name>
</gene>
<dbReference type="Proteomes" id="UP000467700">
    <property type="component" value="Unassembled WGS sequence"/>
</dbReference>
<reference evidence="1 2" key="1">
    <citation type="submission" date="2020-01" db="EMBL/GenBank/DDBJ databases">
        <authorList>
            <person name="Gupta K D."/>
        </authorList>
    </citation>
    <scope>NUCLEOTIDE SEQUENCE [LARGE SCALE GENOMIC DNA]</scope>
</reference>